<gene>
    <name evidence="1" type="ORF">HERILL_LOCUS9716</name>
</gene>
<protein>
    <submittedName>
        <fullName evidence="1">Uncharacterized protein</fullName>
    </submittedName>
</protein>
<keyword evidence="2" id="KW-1185">Reference proteome</keyword>
<reference evidence="1 2" key="1">
    <citation type="submission" date="2020-11" db="EMBL/GenBank/DDBJ databases">
        <authorList>
            <person name="Wallbank WR R."/>
            <person name="Pardo Diaz C."/>
            <person name="Kozak K."/>
            <person name="Martin S."/>
            <person name="Jiggins C."/>
            <person name="Moest M."/>
            <person name="Warren A I."/>
            <person name="Generalovic N T."/>
            <person name="Byers J.R.P. K."/>
            <person name="Montejo-Kovacevich G."/>
            <person name="Yen C E."/>
        </authorList>
    </citation>
    <scope>NUCLEOTIDE SEQUENCE [LARGE SCALE GENOMIC DNA]</scope>
</reference>
<dbReference type="AlphaFoldDB" id="A0A7R8UUW1"/>
<evidence type="ECO:0000313" key="2">
    <source>
        <dbReference type="Proteomes" id="UP000594454"/>
    </source>
</evidence>
<evidence type="ECO:0000313" key="1">
    <source>
        <dbReference type="EMBL" id="CAD7086980.1"/>
    </source>
</evidence>
<accession>A0A7R8UUW1</accession>
<dbReference type="OrthoDB" id="6478931at2759"/>
<organism evidence="1 2">
    <name type="scientific">Hermetia illucens</name>
    <name type="common">Black soldier fly</name>
    <dbReference type="NCBI Taxonomy" id="343691"/>
    <lineage>
        <taxon>Eukaryota</taxon>
        <taxon>Metazoa</taxon>
        <taxon>Ecdysozoa</taxon>
        <taxon>Arthropoda</taxon>
        <taxon>Hexapoda</taxon>
        <taxon>Insecta</taxon>
        <taxon>Pterygota</taxon>
        <taxon>Neoptera</taxon>
        <taxon>Endopterygota</taxon>
        <taxon>Diptera</taxon>
        <taxon>Brachycera</taxon>
        <taxon>Stratiomyomorpha</taxon>
        <taxon>Stratiomyidae</taxon>
        <taxon>Hermetiinae</taxon>
        <taxon>Hermetia</taxon>
    </lineage>
</organism>
<dbReference type="Proteomes" id="UP000594454">
    <property type="component" value="Chromosome 4"/>
</dbReference>
<dbReference type="EMBL" id="LR899012">
    <property type="protein sequence ID" value="CAD7086980.1"/>
    <property type="molecule type" value="Genomic_DNA"/>
</dbReference>
<sequence>MAKRTIMIVSEIQRNCKDDFIMSRMEKFWQQLIADNTNFSACGMCTINRQILTSTDRRDQFDSCMARPSFKDTEPRKTSSYSEEQGHIQFAQYAPIQSGSRIMA</sequence>
<proteinExistence type="predicted"/>
<name>A0A7R8UUW1_HERIL</name>
<dbReference type="InParanoid" id="A0A7R8UUW1"/>